<dbReference type="PANTHER" id="PTHR48081:SF8">
    <property type="entry name" value="ALPHA_BETA HYDROLASE FOLD-3 DOMAIN-CONTAINING PROTEIN-RELATED"/>
    <property type="match status" value="1"/>
</dbReference>
<dbReference type="GO" id="GO:0016787">
    <property type="term" value="F:hydrolase activity"/>
    <property type="evidence" value="ECO:0007669"/>
    <property type="project" value="UniProtKB-KW"/>
</dbReference>
<accession>A0ABV1P3G8</accession>
<gene>
    <name evidence="3" type="ORF">V6R90_18610</name>
</gene>
<reference evidence="3 4" key="1">
    <citation type="submission" date="2024-02" db="EMBL/GenBank/DDBJ databases">
        <title>Full genome sequence of Nocardioides kribbensis.</title>
        <authorList>
            <person name="Poletto B.L."/>
            <person name="Silva G."/>
            <person name="Galante D."/>
            <person name="Campos K.R."/>
            <person name="Santos M.B.N."/>
            <person name="Sacchi C.T."/>
        </authorList>
    </citation>
    <scope>NUCLEOTIDE SEQUENCE [LARGE SCALE GENOMIC DNA]</scope>
    <source>
        <strain evidence="3 4">O4R</strain>
    </source>
</reference>
<dbReference type="InterPro" id="IPR029058">
    <property type="entry name" value="AB_hydrolase_fold"/>
</dbReference>
<organism evidence="3 4">
    <name type="scientific">Nocardioides kribbensis</name>
    <dbReference type="NCBI Taxonomy" id="305517"/>
    <lineage>
        <taxon>Bacteria</taxon>
        <taxon>Bacillati</taxon>
        <taxon>Actinomycetota</taxon>
        <taxon>Actinomycetes</taxon>
        <taxon>Propionibacteriales</taxon>
        <taxon>Nocardioidaceae</taxon>
        <taxon>Nocardioides</taxon>
    </lineage>
</organism>
<proteinExistence type="predicted"/>
<keyword evidence="4" id="KW-1185">Reference proteome</keyword>
<feature type="domain" description="Alpha/beta hydrolase fold-3" evidence="2">
    <location>
        <begin position="97"/>
        <end position="310"/>
    </location>
</feature>
<name>A0ABV1P3G8_9ACTN</name>
<keyword evidence="1 3" id="KW-0378">Hydrolase</keyword>
<protein>
    <submittedName>
        <fullName evidence="3">Alpha/beta hydrolase</fullName>
    </submittedName>
</protein>
<dbReference type="SUPFAM" id="SSF53474">
    <property type="entry name" value="alpha/beta-Hydrolases"/>
    <property type="match status" value="1"/>
</dbReference>
<dbReference type="InterPro" id="IPR013094">
    <property type="entry name" value="AB_hydrolase_3"/>
</dbReference>
<dbReference type="RefSeq" id="WP_349805594.1">
    <property type="nucleotide sequence ID" value="NZ_JBEGDP010000034.1"/>
</dbReference>
<evidence type="ECO:0000313" key="4">
    <source>
        <dbReference type="Proteomes" id="UP001482520"/>
    </source>
</evidence>
<dbReference type="EMBL" id="JBEGDP010000034">
    <property type="protein sequence ID" value="MEQ7849294.1"/>
    <property type="molecule type" value="Genomic_DNA"/>
</dbReference>
<evidence type="ECO:0000313" key="3">
    <source>
        <dbReference type="EMBL" id="MEQ7849294.1"/>
    </source>
</evidence>
<dbReference type="Gene3D" id="3.40.50.1820">
    <property type="entry name" value="alpha/beta hydrolase"/>
    <property type="match status" value="1"/>
</dbReference>
<sequence length="335" mass="35121">MSTPRPRLTPGIRMVDAVMRASPSFSVARMDPARLERVQALALPDRGPVGRALGVVLGRVQPGVVVRTTAYPAAHGEVPLRVYAPPGPRPAAGHPLVLAFHGGGFVLGSARQGDWASSVVCREVGAVVVSVDYRLAPTHRFPAALDDCLGALLWAVEHAAELGADPERVAVMGESAGGNLAAVVALLARDRGGPRLRHQTLLYPATDLTEALREHDSFTANDHGVVVSLEDLEVFLGHYLPEPGPTAVDASDWRLSPLLAPDLAALPPALVVVAGLDPLHDSGVRYAEALAAAGVPARVEDFLRMPHGFLGFPHLARSARPAMDAVVGAQRAALG</sequence>
<evidence type="ECO:0000259" key="2">
    <source>
        <dbReference type="Pfam" id="PF07859"/>
    </source>
</evidence>
<dbReference type="Proteomes" id="UP001482520">
    <property type="component" value="Unassembled WGS sequence"/>
</dbReference>
<dbReference type="PANTHER" id="PTHR48081">
    <property type="entry name" value="AB HYDROLASE SUPERFAMILY PROTEIN C4A8.06C"/>
    <property type="match status" value="1"/>
</dbReference>
<dbReference type="Pfam" id="PF07859">
    <property type="entry name" value="Abhydrolase_3"/>
    <property type="match status" value="1"/>
</dbReference>
<evidence type="ECO:0000256" key="1">
    <source>
        <dbReference type="ARBA" id="ARBA00022801"/>
    </source>
</evidence>
<comment type="caution">
    <text evidence="3">The sequence shown here is derived from an EMBL/GenBank/DDBJ whole genome shotgun (WGS) entry which is preliminary data.</text>
</comment>
<dbReference type="InterPro" id="IPR050300">
    <property type="entry name" value="GDXG_lipolytic_enzyme"/>
</dbReference>